<name>A0A5A7TXG6_CUCMM</name>
<feature type="domain" description="Retroviral polymerase SH3-like" evidence="1">
    <location>
        <begin position="28"/>
        <end position="89"/>
    </location>
</feature>
<proteinExistence type="predicted"/>
<evidence type="ECO:0000259" key="1">
    <source>
        <dbReference type="Pfam" id="PF25597"/>
    </source>
</evidence>
<reference evidence="2 3" key="1">
    <citation type="submission" date="2019-08" db="EMBL/GenBank/DDBJ databases">
        <title>Draft genome sequences of two oriental melons (Cucumis melo L. var makuwa).</title>
        <authorList>
            <person name="Kwon S.-Y."/>
        </authorList>
    </citation>
    <scope>NUCLEOTIDE SEQUENCE [LARGE SCALE GENOMIC DNA]</scope>
    <source>
        <strain evidence="3">cv. SW 3</strain>
        <tissue evidence="2">Leaf</tissue>
    </source>
</reference>
<accession>A0A5A7TXG6</accession>
<dbReference type="Pfam" id="PF25597">
    <property type="entry name" value="SH3_retrovirus"/>
    <property type="match status" value="1"/>
</dbReference>
<dbReference type="STRING" id="1194695.A0A5A7TXG6"/>
<dbReference type="EMBL" id="SSTE01013041">
    <property type="protein sequence ID" value="KAA0047880.1"/>
    <property type="molecule type" value="Genomic_DNA"/>
</dbReference>
<dbReference type="InterPro" id="IPR057670">
    <property type="entry name" value="SH3_retrovirus"/>
</dbReference>
<sequence length="206" mass="23399">MVLLSNKTPFATLFEKEADYNIIKTFDCLAYAPTLPANRTKFGPRVQPCVFMGFPSSMKGYKLYDIAKKKFFVSRDILFFEELLPFHSIKEKGTFISHDFLEQFVIPCPLFDCLEKETIIDQTTKGVNGFGWVRFKDIFNPTHIFSSWVKRLTDEGGNGWCVRLDYSGSGAIVEGGVHRCGVQQRAMASRAATSYNESTVRLEMEA</sequence>
<gene>
    <name evidence="2" type="ORF">E6C27_scaffold133G001530</name>
</gene>
<protein>
    <submittedName>
        <fullName evidence="2">Retrovirus-related Pol polyprotein from transposon TNT 1-94</fullName>
    </submittedName>
</protein>
<dbReference type="Proteomes" id="UP000321393">
    <property type="component" value="Unassembled WGS sequence"/>
</dbReference>
<evidence type="ECO:0000313" key="3">
    <source>
        <dbReference type="Proteomes" id="UP000321393"/>
    </source>
</evidence>
<dbReference type="AlphaFoldDB" id="A0A5A7TXG6"/>
<evidence type="ECO:0000313" key="2">
    <source>
        <dbReference type="EMBL" id="KAA0047880.1"/>
    </source>
</evidence>
<comment type="caution">
    <text evidence="2">The sequence shown here is derived from an EMBL/GenBank/DDBJ whole genome shotgun (WGS) entry which is preliminary data.</text>
</comment>
<organism evidence="2 3">
    <name type="scientific">Cucumis melo var. makuwa</name>
    <name type="common">Oriental melon</name>
    <dbReference type="NCBI Taxonomy" id="1194695"/>
    <lineage>
        <taxon>Eukaryota</taxon>
        <taxon>Viridiplantae</taxon>
        <taxon>Streptophyta</taxon>
        <taxon>Embryophyta</taxon>
        <taxon>Tracheophyta</taxon>
        <taxon>Spermatophyta</taxon>
        <taxon>Magnoliopsida</taxon>
        <taxon>eudicotyledons</taxon>
        <taxon>Gunneridae</taxon>
        <taxon>Pentapetalae</taxon>
        <taxon>rosids</taxon>
        <taxon>fabids</taxon>
        <taxon>Cucurbitales</taxon>
        <taxon>Cucurbitaceae</taxon>
        <taxon>Benincaseae</taxon>
        <taxon>Cucumis</taxon>
    </lineage>
</organism>
<dbReference type="OrthoDB" id="1750165at2759"/>